<sequence>MSDYRGTHTAPTDNGYAVPLDSLSDHTADVYERPQDHHGGDDTETMVAVLSARGNPHARVTIYRAVPHGVTAINAGDWVSLSEGYARDHGDTEGMTVLRATVRARQVWWDGNSLYEYGYGGPDTEGRTA</sequence>
<protein>
    <recommendedName>
        <fullName evidence="4">ParBc domain protein</fullName>
    </recommendedName>
</protein>
<dbReference type="KEGG" id="vg:26796414"/>
<reference evidence="2 3" key="1">
    <citation type="journal article" date="2015" name="Genome Announc.">
        <title>Genome Sequence of Mycobacteriophage Mindy.</title>
        <authorList>
            <person name="Pope W.H."/>
            <person name="Bernstein N.I."/>
            <person name="Fasolas C.S."/>
            <person name="Mezghani N."/>
            <person name="Pressimone C.A."/>
            <person name="Selvakumar P."/>
            <person name="Stanton A.C."/>
            <person name="Lapin J.S."/>
            <person name="Prout A.K."/>
            <person name="Grubb S.R."/>
            <person name="Warner M.H."/>
            <person name="Bowman C.A."/>
            <person name="Russell D.A."/>
            <person name="Hatfull G.F."/>
        </authorList>
    </citation>
    <scope>NUCLEOTIDE SEQUENCE [LARGE SCALE GENOMIC DNA]</scope>
</reference>
<accession>A0A0F6WF34</accession>
<feature type="compositionally biased region" description="Basic and acidic residues" evidence="1">
    <location>
        <begin position="23"/>
        <end position="41"/>
    </location>
</feature>
<dbReference type="EMBL" id="KR080204">
    <property type="protein sequence ID" value="AKF15159.1"/>
    <property type="molecule type" value="Genomic_DNA"/>
</dbReference>
<proteinExistence type="predicted"/>
<dbReference type="RefSeq" id="YP_009225416.1">
    <property type="nucleotide sequence ID" value="NC_029093.1"/>
</dbReference>
<name>A0A0F6WF34_9CAUD</name>
<gene>
    <name evidence="2" type="primary">131</name>
    <name evidence="2" type="ORF">SEA_MINDY_131</name>
</gene>
<dbReference type="GeneID" id="26796414"/>
<dbReference type="Proteomes" id="UP000201946">
    <property type="component" value="Segment"/>
</dbReference>
<evidence type="ECO:0008006" key="4">
    <source>
        <dbReference type="Google" id="ProtNLM"/>
    </source>
</evidence>
<evidence type="ECO:0000313" key="2">
    <source>
        <dbReference type="EMBL" id="AKF15159.1"/>
    </source>
</evidence>
<evidence type="ECO:0000256" key="1">
    <source>
        <dbReference type="SAM" id="MobiDB-lite"/>
    </source>
</evidence>
<organism evidence="2 3">
    <name type="scientific">Mycobacterium phage Mindy</name>
    <dbReference type="NCBI Taxonomy" id="1647311"/>
    <lineage>
        <taxon>Viruses</taxon>
        <taxon>Duplodnaviria</taxon>
        <taxon>Heunggongvirae</taxon>
        <taxon>Uroviricota</taxon>
        <taxon>Caudoviricetes</taxon>
        <taxon>Kostyavirus</taxon>
        <taxon>Kostyavirus toto</taxon>
    </lineage>
</organism>
<feature type="region of interest" description="Disordered" evidence="1">
    <location>
        <begin position="1"/>
        <end position="42"/>
    </location>
</feature>
<evidence type="ECO:0000313" key="3">
    <source>
        <dbReference type="Proteomes" id="UP000201946"/>
    </source>
</evidence>